<sequence>MKNYKKILGYVLILVAVLLLVRLPNMVYPMPDEDGMDINLYILEAVLNIVRYVVLSIFSFVLGIKFAFKN</sequence>
<dbReference type="EMBL" id="WNJQ01000016">
    <property type="protein sequence ID" value="MBC9826310.1"/>
    <property type="molecule type" value="Genomic_DNA"/>
</dbReference>
<keyword evidence="1" id="KW-1133">Transmembrane helix</keyword>
<organism evidence="2 3">
    <name type="scientific">Carnobacterium inhibens</name>
    <dbReference type="NCBI Taxonomy" id="147709"/>
    <lineage>
        <taxon>Bacteria</taxon>
        <taxon>Bacillati</taxon>
        <taxon>Bacillota</taxon>
        <taxon>Bacilli</taxon>
        <taxon>Lactobacillales</taxon>
        <taxon>Carnobacteriaceae</taxon>
        <taxon>Carnobacterium</taxon>
    </lineage>
</organism>
<gene>
    <name evidence="2" type="ORF">GLO26_10995</name>
</gene>
<feature type="transmembrane region" description="Helical" evidence="1">
    <location>
        <begin position="7"/>
        <end position="29"/>
    </location>
</feature>
<keyword evidence="1" id="KW-0812">Transmembrane</keyword>
<reference evidence="2 3" key="1">
    <citation type="journal article" date="2020" name="Microorganisms">
        <title>New Insight into Antimicrobial Compounds from Food and Marine-Sourced Carnobacterium Species through Phenotype and Genome Analyses.</title>
        <authorList>
            <person name="Begrem S."/>
            <person name="Ivaniuk F."/>
            <person name="Gigout-Chevalier F."/>
            <person name="Kolypczuk L."/>
            <person name="Bonnetot S."/>
            <person name="Leroi F."/>
            <person name="Grovel O."/>
            <person name="Delbarre-Ladrat C."/>
            <person name="Passerini D."/>
        </authorList>
    </citation>
    <scope>NUCLEOTIDE SEQUENCE [LARGE SCALE GENOMIC DNA]</scope>
    <source>
        <strain evidence="2 3">MIP2551</strain>
    </source>
</reference>
<accession>A0ABR7TE95</accession>
<evidence type="ECO:0000256" key="1">
    <source>
        <dbReference type="SAM" id="Phobius"/>
    </source>
</evidence>
<evidence type="ECO:0000313" key="2">
    <source>
        <dbReference type="EMBL" id="MBC9826310.1"/>
    </source>
</evidence>
<protein>
    <submittedName>
        <fullName evidence="2">Uncharacterized protein</fullName>
    </submittedName>
</protein>
<name>A0ABR7TE95_9LACT</name>
<evidence type="ECO:0000313" key="3">
    <source>
        <dbReference type="Proteomes" id="UP000638836"/>
    </source>
</evidence>
<feature type="transmembrane region" description="Helical" evidence="1">
    <location>
        <begin position="49"/>
        <end position="68"/>
    </location>
</feature>
<keyword evidence="1" id="KW-0472">Membrane</keyword>
<dbReference type="Proteomes" id="UP000638836">
    <property type="component" value="Unassembled WGS sequence"/>
</dbReference>
<keyword evidence="3" id="KW-1185">Reference proteome</keyword>
<proteinExistence type="predicted"/>
<comment type="caution">
    <text evidence="2">The sequence shown here is derived from an EMBL/GenBank/DDBJ whole genome shotgun (WGS) entry which is preliminary data.</text>
</comment>
<dbReference type="RefSeq" id="WP_187949194.1">
    <property type="nucleotide sequence ID" value="NZ_WNJQ01000016.1"/>
</dbReference>